<evidence type="ECO:0000313" key="3">
    <source>
        <dbReference type="EMBL" id="GAA1972864.1"/>
    </source>
</evidence>
<proteinExistence type="predicted"/>
<comment type="caution">
    <text evidence="3">The sequence shown here is derived from an EMBL/GenBank/DDBJ whole genome shotgun (WGS) entry which is preliminary data.</text>
</comment>
<dbReference type="InterPro" id="IPR007076">
    <property type="entry name" value="TfoX_N"/>
</dbReference>
<accession>A0ABN2RPY1</accession>
<dbReference type="Gene3D" id="3.30.1460.30">
    <property type="entry name" value="YgaC/TfoX-N like chaperone"/>
    <property type="match status" value="1"/>
</dbReference>
<sequence>MADPRPDIIHRSGRHTVWSPEPPGRMTSECHHVSMAYDEELAARVRELVPPGTPEMKMFGGLAFMVNTHMAVGLSGDGLLLRVDDPDEATARGAEQMMMGERVMKGFMRVPGPAVATDDTLAAWVAPAVAEAQAKPPKPPKK</sequence>
<gene>
    <name evidence="3" type="ORF">GCM10009798_37610</name>
</gene>
<name>A0ABN2RPY1_9ACTN</name>
<organism evidence="3 4">
    <name type="scientific">Nocardioides panacihumi</name>
    <dbReference type="NCBI Taxonomy" id="400774"/>
    <lineage>
        <taxon>Bacteria</taxon>
        <taxon>Bacillati</taxon>
        <taxon>Actinomycetota</taxon>
        <taxon>Actinomycetes</taxon>
        <taxon>Propionibacteriales</taxon>
        <taxon>Nocardioidaceae</taxon>
        <taxon>Nocardioides</taxon>
    </lineage>
</organism>
<evidence type="ECO:0000259" key="2">
    <source>
        <dbReference type="Pfam" id="PF04993"/>
    </source>
</evidence>
<evidence type="ECO:0000313" key="4">
    <source>
        <dbReference type="Proteomes" id="UP001500571"/>
    </source>
</evidence>
<keyword evidence="4" id="KW-1185">Reference proteome</keyword>
<feature type="region of interest" description="Disordered" evidence="1">
    <location>
        <begin position="1"/>
        <end position="25"/>
    </location>
</feature>
<reference evidence="3 4" key="1">
    <citation type="journal article" date="2019" name="Int. J. Syst. Evol. Microbiol.">
        <title>The Global Catalogue of Microorganisms (GCM) 10K type strain sequencing project: providing services to taxonomists for standard genome sequencing and annotation.</title>
        <authorList>
            <consortium name="The Broad Institute Genomics Platform"/>
            <consortium name="The Broad Institute Genome Sequencing Center for Infectious Disease"/>
            <person name="Wu L."/>
            <person name="Ma J."/>
        </authorList>
    </citation>
    <scope>NUCLEOTIDE SEQUENCE [LARGE SCALE GENOMIC DNA]</scope>
    <source>
        <strain evidence="3 4">JCM 15309</strain>
    </source>
</reference>
<protein>
    <recommendedName>
        <fullName evidence="2">TfoX N-terminal domain-containing protein</fullName>
    </recommendedName>
</protein>
<feature type="compositionally biased region" description="Basic and acidic residues" evidence="1">
    <location>
        <begin position="1"/>
        <end position="10"/>
    </location>
</feature>
<dbReference type="Proteomes" id="UP001500571">
    <property type="component" value="Unassembled WGS sequence"/>
</dbReference>
<evidence type="ECO:0000256" key="1">
    <source>
        <dbReference type="SAM" id="MobiDB-lite"/>
    </source>
</evidence>
<dbReference type="Pfam" id="PF04993">
    <property type="entry name" value="TfoX_N"/>
    <property type="match status" value="1"/>
</dbReference>
<dbReference type="EMBL" id="BAAAPB010000004">
    <property type="protein sequence ID" value="GAA1972864.1"/>
    <property type="molecule type" value="Genomic_DNA"/>
</dbReference>
<feature type="domain" description="TfoX N-terminal" evidence="2">
    <location>
        <begin position="55"/>
        <end position="132"/>
    </location>
</feature>
<dbReference type="SUPFAM" id="SSF159894">
    <property type="entry name" value="YgaC/TfoX-N like"/>
    <property type="match status" value="1"/>
</dbReference>